<feature type="region of interest" description="Disordered" evidence="1">
    <location>
        <begin position="1"/>
        <end position="64"/>
    </location>
</feature>
<protein>
    <submittedName>
        <fullName evidence="2">CCGSCS motif protein</fullName>
    </submittedName>
</protein>
<dbReference type="NCBIfam" id="TIGR04101">
    <property type="entry name" value="CCGSCS"/>
    <property type="match status" value="1"/>
</dbReference>
<organism evidence="2 3">
    <name type="scientific">Halomonas mongoliensis</name>
    <dbReference type="NCBI Taxonomy" id="321265"/>
    <lineage>
        <taxon>Bacteria</taxon>
        <taxon>Pseudomonadati</taxon>
        <taxon>Pseudomonadota</taxon>
        <taxon>Gammaproteobacteria</taxon>
        <taxon>Oceanospirillales</taxon>
        <taxon>Halomonadaceae</taxon>
        <taxon>Halomonas</taxon>
    </lineage>
</organism>
<gene>
    <name evidence="2" type="ORF">QC820_14460</name>
</gene>
<keyword evidence="3" id="KW-1185">Reference proteome</keyword>
<sequence>MGLLNSLLKKDKTEVSTAEEGQVVQTFEPAPATAAETSAEAAAGTEGEKSGKHGDPGVCCGSCH</sequence>
<comment type="caution">
    <text evidence="2">The sequence shown here is derived from an EMBL/GenBank/DDBJ whole genome shotgun (WGS) entry which is preliminary data.</text>
</comment>
<evidence type="ECO:0000313" key="3">
    <source>
        <dbReference type="Proteomes" id="UP001252270"/>
    </source>
</evidence>
<evidence type="ECO:0000313" key="2">
    <source>
        <dbReference type="EMBL" id="MDR5894013.1"/>
    </source>
</evidence>
<dbReference type="InterPro" id="IPR026481">
    <property type="entry name" value="CCGSCS"/>
</dbReference>
<feature type="compositionally biased region" description="Basic and acidic residues" evidence="1">
    <location>
        <begin position="46"/>
        <end position="55"/>
    </location>
</feature>
<name>A0ABU1GRI9_9GAMM</name>
<reference evidence="2 3" key="1">
    <citation type="submission" date="2023-04" db="EMBL/GenBank/DDBJ databases">
        <title>A long-awaited taxogenomic arrangement of the family Halomonadaceae.</title>
        <authorList>
            <person name="De La Haba R."/>
            <person name="Chuvochina M."/>
            <person name="Wittouck S."/>
            <person name="Arahal D.R."/>
            <person name="Sanchez-Porro C."/>
            <person name="Hugenholtz P."/>
            <person name="Ventosa A."/>
        </authorList>
    </citation>
    <scope>NUCLEOTIDE SEQUENCE [LARGE SCALE GENOMIC DNA]</scope>
    <source>
        <strain evidence="2 3">DSM 17332</strain>
    </source>
</reference>
<dbReference type="EMBL" id="JARWAL010000014">
    <property type="protein sequence ID" value="MDR5894013.1"/>
    <property type="molecule type" value="Genomic_DNA"/>
</dbReference>
<accession>A0ABU1GRI9</accession>
<dbReference type="RefSeq" id="WP_309637432.1">
    <property type="nucleotide sequence ID" value="NZ_JARWAL010000014.1"/>
</dbReference>
<evidence type="ECO:0000256" key="1">
    <source>
        <dbReference type="SAM" id="MobiDB-lite"/>
    </source>
</evidence>
<proteinExistence type="predicted"/>
<dbReference type="Proteomes" id="UP001252270">
    <property type="component" value="Unassembled WGS sequence"/>
</dbReference>
<feature type="compositionally biased region" description="Low complexity" evidence="1">
    <location>
        <begin position="28"/>
        <end position="45"/>
    </location>
</feature>